<dbReference type="AlphaFoldDB" id="A0A7K1KZ44"/>
<dbReference type="InterPro" id="IPR011040">
    <property type="entry name" value="Sialidase"/>
</dbReference>
<dbReference type="GO" id="GO:0006689">
    <property type="term" value="P:ganglioside catabolic process"/>
    <property type="evidence" value="ECO:0007669"/>
    <property type="project" value="TreeGrafter"/>
</dbReference>
<dbReference type="EMBL" id="WOFH01000004">
    <property type="protein sequence ID" value="MUN37255.1"/>
    <property type="molecule type" value="Genomic_DNA"/>
</dbReference>
<evidence type="ECO:0000256" key="1">
    <source>
        <dbReference type="ARBA" id="ARBA00000427"/>
    </source>
</evidence>
<proteinExistence type="inferred from homology"/>
<evidence type="ECO:0000313" key="7">
    <source>
        <dbReference type="Proteomes" id="UP000432015"/>
    </source>
</evidence>
<protein>
    <recommendedName>
        <fullName evidence="3">exo-alpha-sialidase</fullName>
        <ecNumber evidence="3">3.2.1.18</ecNumber>
    </recommendedName>
</protein>
<dbReference type="CDD" id="cd15482">
    <property type="entry name" value="Sialidase_non-viral"/>
    <property type="match status" value="1"/>
</dbReference>
<reference evidence="6 7" key="1">
    <citation type="submission" date="2019-11" db="EMBL/GenBank/DDBJ databases">
        <authorList>
            <person name="Cao P."/>
        </authorList>
    </citation>
    <scope>NUCLEOTIDE SEQUENCE [LARGE SCALE GENOMIC DNA]</scope>
    <source>
        <strain evidence="6 7">NEAU-AAG5</strain>
    </source>
</reference>
<dbReference type="PANTHER" id="PTHR10628">
    <property type="entry name" value="SIALIDASE"/>
    <property type="match status" value="1"/>
</dbReference>
<dbReference type="SUPFAM" id="SSF50939">
    <property type="entry name" value="Sialidases"/>
    <property type="match status" value="1"/>
</dbReference>
<evidence type="ECO:0000313" key="6">
    <source>
        <dbReference type="EMBL" id="MUN37255.1"/>
    </source>
</evidence>
<keyword evidence="7" id="KW-1185">Reference proteome</keyword>
<dbReference type="EC" id="3.2.1.18" evidence="3"/>
<dbReference type="GO" id="GO:0009313">
    <property type="term" value="P:oligosaccharide catabolic process"/>
    <property type="evidence" value="ECO:0007669"/>
    <property type="project" value="TreeGrafter"/>
</dbReference>
<name>A0A7K1KZ44_9ACTN</name>
<accession>A0A7K1KZ44</accession>
<evidence type="ECO:0000256" key="2">
    <source>
        <dbReference type="ARBA" id="ARBA00009348"/>
    </source>
</evidence>
<dbReference type="Gene3D" id="2.120.10.10">
    <property type="match status" value="1"/>
</dbReference>
<dbReference type="GO" id="GO:0005737">
    <property type="term" value="C:cytoplasm"/>
    <property type="evidence" value="ECO:0007669"/>
    <property type="project" value="TreeGrafter"/>
</dbReference>
<gene>
    <name evidence="6" type="ORF">GNZ18_11660</name>
</gene>
<sequence>MIKAGTSPRQVGVTVHTARTTRPRTLGALSAMVAAGAAGTALLAPPASATDDPAKGREEYHTVDVLFRGANQESLNGVAYHTFRIPAIVRTNAGTLLAFAEGRAKSNKDYGNINLLYKRGVRDGTRPGDWSGLKEAVGSGMGTWGNPTPVVDRSTGTVWLFLSWNAADKSQSGGANPDTGEPTTAITRWGERRVYVMKSTDDGQSFTGANGESAPTDMTATLLPKKKADGKDWAWDAVGPGAGLSMDDGTLVIPAQHRNIYSTDHGRTWKVQKLGEETGEATITQLDDGTLYRNDRPTLDSWNRHKRRWVARGGITGRFGAYTWDDTLLDPKNQASVLQYNNAEPDAPRRTLFLNSASTDTRQKMRVRVSYDNARTWERSRPLSEGPKPPSDGGAEGGYSSMVKTADHMVGALVESNLDTGDRASSRSILYRRFNLPWAVNGCTC</sequence>
<evidence type="ECO:0000259" key="5">
    <source>
        <dbReference type="Pfam" id="PF13088"/>
    </source>
</evidence>
<dbReference type="PANTHER" id="PTHR10628:SF30">
    <property type="entry name" value="EXO-ALPHA-SIALIDASE"/>
    <property type="match status" value="1"/>
</dbReference>
<evidence type="ECO:0000256" key="4">
    <source>
        <dbReference type="SAM" id="MobiDB-lite"/>
    </source>
</evidence>
<dbReference type="InterPro" id="IPR006311">
    <property type="entry name" value="TAT_signal"/>
</dbReference>
<feature type="region of interest" description="Disordered" evidence="4">
    <location>
        <begin position="378"/>
        <end position="401"/>
    </location>
</feature>
<comment type="caution">
    <text evidence="6">The sequence shown here is derived from an EMBL/GenBank/DDBJ whole genome shotgun (WGS) entry which is preliminary data.</text>
</comment>
<dbReference type="GO" id="GO:0016020">
    <property type="term" value="C:membrane"/>
    <property type="evidence" value="ECO:0007669"/>
    <property type="project" value="TreeGrafter"/>
</dbReference>
<evidence type="ECO:0000256" key="3">
    <source>
        <dbReference type="ARBA" id="ARBA00012733"/>
    </source>
</evidence>
<dbReference type="GO" id="GO:0004308">
    <property type="term" value="F:exo-alpha-sialidase activity"/>
    <property type="evidence" value="ECO:0007669"/>
    <property type="project" value="UniProtKB-EC"/>
</dbReference>
<dbReference type="InterPro" id="IPR036278">
    <property type="entry name" value="Sialidase_sf"/>
</dbReference>
<dbReference type="PROSITE" id="PS51318">
    <property type="entry name" value="TAT"/>
    <property type="match status" value="1"/>
</dbReference>
<comment type="similarity">
    <text evidence="2">Belongs to the glycosyl hydrolase 33 family.</text>
</comment>
<comment type="catalytic activity">
    <reaction evidence="1">
        <text>Hydrolysis of alpha-(2-&gt;3)-, alpha-(2-&gt;6)-, alpha-(2-&gt;8)- glycosidic linkages of terminal sialic acid residues in oligosaccharides, glycoproteins, glycolipids, colominic acid and synthetic substrates.</text>
        <dbReference type="EC" id="3.2.1.18"/>
    </reaction>
</comment>
<organism evidence="6 7">
    <name type="scientific">Actinomadura litoris</name>
    <dbReference type="NCBI Taxonomy" id="2678616"/>
    <lineage>
        <taxon>Bacteria</taxon>
        <taxon>Bacillati</taxon>
        <taxon>Actinomycetota</taxon>
        <taxon>Actinomycetes</taxon>
        <taxon>Streptosporangiales</taxon>
        <taxon>Thermomonosporaceae</taxon>
        <taxon>Actinomadura</taxon>
    </lineage>
</organism>
<feature type="domain" description="Sialidase" evidence="5">
    <location>
        <begin position="130"/>
        <end position="408"/>
    </location>
</feature>
<dbReference type="Pfam" id="PF13088">
    <property type="entry name" value="BNR_2"/>
    <property type="match status" value="1"/>
</dbReference>
<dbReference type="Proteomes" id="UP000432015">
    <property type="component" value="Unassembled WGS sequence"/>
</dbReference>
<dbReference type="InterPro" id="IPR026856">
    <property type="entry name" value="Sialidase_fam"/>
</dbReference>